<dbReference type="STRING" id="880071.Fleli_1098"/>
<gene>
    <name evidence="2" type="ordered locus">Fleli_1098</name>
</gene>
<dbReference type="EMBL" id="CP003345">
    <property type="protein sequence ID" value="AFM03536.1"/>
    <property type="molecule type" value="Genomic_DNA"/>
</dbReference>
<dbReference type="AlphaFoldDB" id="I4AHV1"/>
<dbReference type="RefSeq" id="WP_014796993.1">
    <property type="nucleotide sequence ID" value="NC_018018.1"/>
</dbReference>
<dbReference type="KEGG" id="fli:Fleli_1098"/>
<evidence type="ECO:0000256" key="1">
    <source>
        <dbReference type="SAM" id="Phobius"/>
    </source>
</evidence>
<evidence type="ECO:0000313" key="2">
    <source>
        <dbReference type="EMBL" id="AFM03536.1"/>
    </source>
</evidence>
<reference evidence="3" key="1">
    <citation type="submission" date="2012-06" db="EMBL/GenBank/DDBJ databases">
        <title>The complete genome of Flexibacter litoralis DSM 6794.</title>
        <authorList>
            <person name="Lucas S."/>
            <person name="Copeland A."/>
            <person name="Lapidus A."/>
            <person name="Glavina del Rio T."/>
            <person name="Dalin E."/>
            <person name="Tice H."/>
            <person name="Bruce D."/>
            <person name="Goodwin L."/>
            <person name="Pitluck S."/>
            <person name="Peters L."/>
            <person name="Ovchinnikova G."/>
            <person name="Lu M."/>
            <person name="Kyrpides N."/>
            <person name="Mavromatis K."/>
            <person name="Ivanova N."/>
            <person name="Brettin T."/>
            <person name="Detter J.C."/>
            <person name="Han C."/>
            <person name="Larimer F."/>
            <person name="Land M."/>
            <person name="Hauser L."/>
            <person name="Markowitz V."/>
            <person name="Cheng J.-F."/>
            <person name="Hugenholtz P."/>
            <person name="Woyke T."/>
            <person name="Wu D."/>
            <person name="Spring S."/>
            <person name="Lang E."/>
            <person name="Kopitz M."/>
            <person name="Brambilla E."/>
            <person name="Klenk H.-P."/>
            <person name="Eisen J.A."/>
        </authorList>
    </citation>
    <scope>NUCLEOTIDE SEQUENCE [LARGE SCALE GENOMIC DNA]</scope>
    <source>
        <strain evidence="3">ATCC 23117 / DSM 6794 / NBRC 15988 / NCIMB 1366 / Sio-4</strain>
    </source>
</reference>
<accession>I4AHV1</accession>
<dbReference type="Proteomes" id="UP000006054">
    <property type="component" value="Chromosome"/>
</dbReference>
<evidence type="ECO:0000313" key="3">
    <source>
        <dbReference type="Proteomes" id="UP000006054"/>
    </source>
</evidence>
<dbReference type="HOGENOM" id="CLU_1076676_0_0_10"/>
<keyword evidence="1" id="KW-1133">Transmembrane helix</keyword>
<sequence length="258" mass="30733" precursor="true">MKKQTILSVFFWVLIFLFIGFLFLRNDDLRENEAVLKSTKLIRSYDKEISNLKEFKIEKDLLDYGNDRRDRKVVERFREDKSFVDSLEKAQKLDWFVLFDQLVQSSKDSVYSYYLIDSLLYSYSELDSKSIFHIHQNLLYHRYINSLEIVSNKIGGFHSSHFGDYIQIFTVDYLVLLHSSSATYTNFILEPHFDKPKYYSTNFIFNKDSIIRFKAITKTFIDGEKIERTKRYEITPTNGKITSPLSYKEIKNDTILQE</sequence>
<proteinExistence type="predicted"/>
<name>I4AHV1_BERLS</name>
<keyword evidence="1" id="KW-0472">Membrane</keyword>
<keyword evidence="1" id="KW-0812">Transmembrane</keyword>
<keyword evidence="3" id="KW-1185">Reference proteome</keyword>
<organism evidence="2 3">
    <name type="scientific">Bernardetia litoralis (strain ATCC 23117 / DSM 6794 / NBRC 15988 / NCIMB 1366 / Fx l1 / Sio-4)</name>
    <name type="common">Flexibacter litoralis</name>
    <dbReference type="NCBI Taxonomy" id="880071"/>
    <lineage>
        <taxon>Bacteria</taxon>
        <taxon>Pseudomonadati</taxon>
        <taxon>Bacteroidota</taxon>
        <taxon>Cytophagia</taxon>
        <taxon>Cytophagales</taxon>
        <taxon>Bernardetiaceae</taxon>
        <taxon>Bernardetia</taxon>
    </lineage>
</organism>
<feature type="transmembrane region" description="Helical" evidence="1">
    <location>
        <begin position="6"/>
        <end position="24"/>
    </location>
</feature>
<protein>
    <submittedName>
        <fullName evidence="2">Uncharacterized protein</fullName>
    </submittedName>
</protein>